<keyword evidence="3" id="KW-1185">Reference proteome</keyword>
<reference evidence="2 3" key="1">
    <citation type="journal article" date="2020" name="BMC Genomics">
        <title>Intraspecific diversification of the crop wild relative Brassica cretica Lam. using demographic model selection.</title>
        <authorList>
            <person name="Kioukis A."/>
            <person name="Michalopoulou V.A."/>
            <person name="Briers L."/>
            <person name="Pirintsos S."/>
            <person name="Studholme D.J."/>
            <person name="Pavlidis P."/>
            <person name="Sarris P.F."/>
        </authorList>
    </citation>
    <scope>NUCLEOTIDE SEQUENCE [LARGE SCALE GENOMIC DNA]</scope>
    <source>
        <strain evidence="3">cv. PFS-1207/04</strain>
    </source>
</reference>
<evidence type="ECO:0000256" key="1">
    <source>
        <dbReference type="SAM" id="Phobius"/>
    </source>
</evidence>
<evidence type="ECO:0000313" key="2">
    <source>
        <dbReference type="EMBL" id="KAF3594800.1"/>
    </source>
</evidence>
<keyword evidence="1" id="KW-0472">Membrane</keyword>
<evidence type="ECO:0000313" key="3">
    <source>
        <dbReference type="Proteomes" id="UP000266723"/>
    </source>
</evidence>
<accession>A0ABQ7EDV9</accession>
<name>A0ABQ7EDV9_BRACR</name>
<comment type="caution">
    <text evidence="2">The sequence shown here is derived from an EMBL/GenBank/DDBJ whole genome shotgun (WGS) entry which is preliminary data.</text>
</comment>
<dbReference type="EMBL" id="QGKV02000299">
    <property type="protein sequence ID" value="KAF3594800.1"/>
    <property type="molecule type" value="Genomic_DNA"/>
</dbReference>
<proteinExistence type="predicted"/>
<gene>
    <name evidence="2" type="ORF">DY000_02020205</name>
</gene>
<sequence length="197" mass="22889">MRQRKEDQFISVIFIAFVGEKETRSRDRHRHESVYEHFATDYGIPCLRYTCELTRDFAGSFKSIRLVRSRGIHPKLFLTVVITPSLLLSSVSFASMPLKLELRDHFQIYALRRRRFLASVGYLRRSCSPPSPSCSCSSPLEYRRKETSTDFKTKMSFVAPYCSLPGELFPPVSPFCKDKWRGFSHHRCVLVHGDLSR</sequence>
<protein>
    <submittedName>
        <fullName evidence="2">Uncharacterized protein</fullName>
    </submittedName>
</protein>
<keyword evidence="1" id="KW-1133">Transmembrane helix</keyword>
<keyword evidence="1" id="KW-0812">Transmembrane</keyword>
<organism evidence="2 3">
    <name type="scientific">Brassica cretica</name>
    <name type="common">Mustard</name>
    <dbReference type="NCBI Taxonomy" id="69181"/>
    <lineage>
        <taxon>Eukaryota</taxon>
        <taxon>Viridiplantae</taxon>
        <taxon>Streptophyta</taxon>
        <taxon>Embryophyta</taxon>
        <taxon>Tracheophyta</taxon>
        <taxon>Spermatophyta</taxon>
        <taxon>Magnoliopsida</taxon>
        <taxon>eudicotyledons</taxon>
        <taxon>Gunneridae</taxon>
        <taxon>Pentapetalae</taxon>
        <taxon>rosids</taxon>
        <taxon>malvids</taxon>
        <taxon>Brassicales</taxon>
        <taxon>Brassicaceae</taxon>
        <taxon>Brassiceae</taxon>
        <taxon>Brassica</taxon>
    </lineage>
</organism>
<dbReference type="Proteomes" id="UP000266723">
    <property type="component" value="Unassembled WGS sequence"/>
</dbReference>
<feature type="transmembrane region" description="Helical" evidence="1">
    <location>
        <begin position="76"/>
        <end position="98"/>
    </location>
</feature>